<feature type="transmembrane region" description="Helical" evidence="8">
    <location>
        <begin position="58"/>
        <end position="77"/>
    </location>
</feature>
<feature type="transmembrane region" description="Helical" evidence="8">
    <location>
        <begin position="144"/>
        <end position="165"/>
    </location>
</feature>
<keyword evidence="11" id="KW-1185">Reference proteome</keyword>
<feature type="transmembrane region" description="Helical" evidence="8">
    <location>
        <begin position="114"/>
        <end position="132"/>
    </location>
</feature>
<dbReference type="Gene3D" id="1.20.1070.10">
    <property type="entry name" value="Rhodopsin 7-helix transmembrane proteins"/>
    <property type="match status" value="1"/>
</dbReference>
<keyword evidence="7" id="KW-0807">Transducer</keyword>
<dbReference type="PANTHER" id="PTHR24238">
    <property type="entry name" value="G-PROTEIN COUPLED RECEPTOR"/>
    <property type="match status" value="1"/>
</dbReference>
<dbReference type="GO" id="GO:0016020">
    <property type="term" value="C:membrane"/>
    <property type="evidence" value="ECO:0007669"/>
    <property type="project" value="UniProtKB-SubCell"/>
</dbReference>
<dbReference type="PROSITE" id="PS50262">
    <property type="entry name" value="G_PROTEIN_RECEP_F1_2"/>
    <property type="match status" value="1"/>
</dbReference>
<keyword evidence="2 8" id="KW-0812">Transmembrane</keyword>
<dbReference type="AlphaFoldDB" id="A0A504Y7I1"/>
<accession>A0A504Y7I1</accession>
<evidence type="ECO:0000256" key="1">
    <source>
        <dbReference type="ARBA" id="ARBA00004141"/>
    </source>
</evidence>
<dbReference type="Proteomes" id="UP000316759">
    <property type="component" value="Unassembled WGS sequence"/>
</dbReference>
<gene>
    <name evidence="10" type="ORF">FGIG_01725</name>
</gene>
<dbReference type="GO" id="GO:0004930">
    <property type="term" value="F:G protein-coupled receptor activity"/>
    <property type="evidence" value="ECO:0007669"/>
    <property type="project" value="UniProtKB-KW"/>
</dbReference>
<evidence type="ECO:0000256" key="5">
    <source>
        <dbReference type="ARBA" id="ARBA00023136"/>
    </source>
</evidence>
<keyword evidence="3 8" id="KW-1133">Transmembrane helix</keyword>
<protein>
    <submittedName>
        <fullName evidence="10">Peptide (Allatostatin/somatostatin) receptor</fullName>
    </submittedName>
</protein>
<feature type="transmembrane region" description="Helical" evidence="8">
    <location>
        <begin position="252"/>
        <end position="275"/>
    </location>
</feature>
<evidence type="ECO:0000256" key="8">
    <source>
        <dbReference type="SAM" id="Phobius"/>
    </source>
</evidence>
<evidence type="ECO:0000256" key="4">
    <source>
        <dbReference type="ARBA" id="ARBA00023040"/>
    </source>
</evidence>
<evidence type="ECO:0000256" key="6">
    <source>
        <dbReference type="ARBA" id="ARBA00023170"/>
    </source>
</evidence>
<dbReference type="OrthoDB" id="9990906at2759"/>
<feature type="domain" description="G-protein coupled receptors family 1 profile" evidence="9">
    <location>
        <begin position="37"/>
        <end position="310"/>
    </location>
</feature>
<name>A0A504Y7I1_FASGI</name>
<proteinExistence type="predicted"/>
<keyword evidence="4" id="KW-0297">G-protein coupled receptor</keyword>
<evidence type="ECO:0000256" key="3">
    <source>
        <dbReference type="ARBA" id="ARBA00022989"/>
    </source>
</evidence>
<dbReference type="Pfam" id="PF00001">
    <property type="entry name" value="7tm_1"/>
    <property type="match status" value="1"/>
</dbReference>
<feature type="transmembrane region" description="Helical" evidence="8">
    <location>
        <begin position="201"/>
        <end position="225"/>
    </location>
</feature>
<evidence type="ECO:0000313" key="10">
    <source>
        <dbReference type="EMBL" id="TPP56903.1"/>
    </source>
</evidence>
<sequence>MVSNRTCSSKERSIEELMVYQFRAYVTPAIIVFGLIGNTLVIAAFTRMQQKSPCRFNLYAIAIAVAHSMEILFNALLDDFLGRGLYWLSDCSLYVKLDVHSEALCKMISYVPKAAALISTNLLILFSFDRVLTVYRPLRFRGDWYLRVAGTGIISVYILSFMLYLPLPIQAGIIMHSDISGSLFKQCQYKDPLKTASQYTLYLHILGANIVPSTLVLLTNIMIFLKLRDLFRQRTQMSTQCPERGSAESRRILGHLCMTTIFSVLTVPIIVAIILRQHADHNNYAELYPTFEDRLVQLSKLFSSLESIYFVTEFPTFYIFLPMFRLELRQMCLRLCHEKRVDSFTHLTKGKPHILLHSVIRNQTENSVSSVVGSWKEKTGSVDLVCAYIYLNAILEQFPKSGFI</sequence>
<dbReference type="InterPro" id="IPR000276">
    <property type="entry name" value="GPCR_Rhodpsn"/>
</dbReference>
<comment type="caution">
    <text evidence="10">The sequence shown here is derived from an EMBL/GenBank/DDBJ whole genome shotgun (WGS) entry which is preliminary data.</text>
</comment>
<feature type="transmembrane region" description="Helical" evidence="8">
    <location>
        <begin position="25"/>
        <end position="46"/>
    </location>
</feature>
<dbReference type="EMBL" id="SUNJ01013935">
    <property type="protein sequence ID" value="TPP56903.1"/>
    <property type="molecule type" value="Genomic_DNA"/>
</dbReference>
<evidence type="ECO:0000256" key="7">
    <source>
        <dbReference type="ARBA" id="ARBA00023224"/>
    </source>
</evidence>
<dbReference type="InterPro" id="IPR017452">
    <property type="entry name" value="GPCR_Rhodpsn_7TM"/>
</dbReference>
<evidence type="ECO:0000313" key="11">
    <source>
        <dbReference type="Proteomes" id="UP000316759"/>
    </source>
</evidence>
<reference evidence="10 11" key="1">
    <citation type="submission" date="2019-04" db="EMBL/GenBank/DDBJ databases">
        <title>Annotation for the trematode Fasciola gigantica.</title>
        <authorList>
            <person name="Choi Y.-J."/>
        </authorList>
    </citation>
    <scope>NUCLEOTIDE SEQUENCE [LARGE SCALE GENOMIC DNA]</scope>
    <source>
        <strain evidence="10">Uganda_cow_1</strain>
    </source>
</reference>
<dbReference type="SUPFAM" id="SSF81321">
    <property type="entry name" value="Family A G protein-coupled receptor-like"/>
    <property type="match status" value="1"/>
</dbReference>
<dbReference type="PANTHER" id="PTHR24238:SF47">
    <property type="entry name" value="ECDYSTEROIDS_DOPAMINE RECEPTOR-RELATED"/>
    <property type="match status" value="1"/>
</dbReference>
<comment type="subcellular location">
    <subcellularLocation>
        <location evidence="1">Membrane</location>
        <topology evidence="1">Multi-pass membrane protein</topology>
    </subcellularLocation>
</comment>
<dbReference type="STRING" id="46835.A0A504Y7I1"/>
<evidence type="ECO:0000256" key="2">
    <source>
        <dbReference type="ARBA" id="ARBA00022692"/>
    </source>
</evidence>
<keyword evidence="6 10" id="KW-0675">Receptor</keyword>
<feature type="transmembrane region" description="Helical" evidence="8">
    <location>
        <begin position="307"/>
        <end position="324"/>
    </location>
</feature>
<keyword evidence="5 8" id="KW-0472">Membrane</keyword>
<organism evidence="10 11">
    <name type="scientific">Fasciola gigantica</name>
    <name type="common">Giant liver fluke</name>
    <dbReference type="NCBI Taxonomy" id="46835"/>
    <lineage>
        <taxon>Eukaryota</taxon>
        <taxon>Metazoa</taxon>
        <taxon>Spiralia</taxon>
        <taxon>Lophotrochozoa</taxon>
        <taxon>Platyhelminthes</taxon>
        <taxon>Trematoda</taxon>
        <taxon>Digenea</taxon>
        <taxon>Plagiorchiida</taxon>
        <taxon>Echinostomata</taxon>
        <taxon>Echinostomatoidea</taxon>
        <taxon>Fasciolidae</taxon>
        <taxon>Fasciola</taxon>
    </lineage>
</organism>
<evidence type="ECO:0000259" key="9">
    <source>
        <dbReference type="PROSITE" id="PS50262"/>
    </source>
</evidence>